<feature type="region of interest" description="Disordered" evidence="2">
    <location>
        <begin position="29"/>
        <end position="67"/>
    </location>
</feature>
<dbReference type="OrthoDB" id="333551at2759"/>
<name>A0A367JI75_RHIST</name>
<dbReference type="InterPro" id="IPR025066">
    <property type="entry name" value="CCDC174-like"/>
</dbReference>
<comment type="caution">
    <text evidence="3">The sequence shown here is derived from an EMBL/GenBank/DDBJ whole genome shotgun (WGS) entry which is preliminary data.</text>
</comment>
<gene>
    <name evidence="3" type="ORF">CU098_003887</name>
</gene>
<feature type="region of interest" description="Disordered" evidence="2">
    <location>
        <begin position="121"/>
        <end position="185"/>
    </location>
</feature>
<keyword evidence="4" id="KW-1185">Reference proteome</keyword>
<evidence type="ECO:0008006" key="5">
    <source>
        <dbReference type="Google" id="ProtNLM"/>
    </source>
</evidence>
<protein>
    <recommendedName>
        <fullName evidence="5">Coiled-coil domain-containing protein 174</fullName>
    </recommendedName>
</protein>
<evidence type="ECO:0000313" key="4">
    <source>
        <dbReference type="Proteomes" id="UP000253551"/>
    </source>
</evidence>
<feature type="region of interest" description="Disordered" evidence="2">
    <location>
        <begin position="230"/>
        <end position="258"/>
    </location>
</feature>
<dbReference type="PANTHER" id="PTHR15885">
    <property type="entry name" value="COILED-COIL DOMAIN-CONTAINING PROTEIN 174"/>
    <property type="match status" value="1"/>
</dbReference>
<feature type="compositionally biased region" description="Acidic residues" evidence="2">
    <location>
        <begin position="140"/>
        <end position="151"/>
    </location>
</feature>
<reference evidence="3 4" key="1">
    <citation type="journal article" date="2018" name="G3 (Bethesda)">
        <title>Phylogenetic and Phylogenomic Definition of Rhizopus Species.</title>
        <authorList>
            <person name="Gryganskyi A.P."/>
            <person name="Golan J."/>
            <person name="Dolatabadi S."/>
            <person name="Mondo S."/>
            <person name="Robb S."/>
            <person name="Idnurm A."/>
            <person name="Muszewska A."/>
            <person name="Steczkiewicz K."/>
            <person name="Masonjones S."/>
            <person name="Liao H.L."/>
            <person name="Gajdeczka M.T."/>
            <person name="Anike F."/>
            <person name="Vuek A."/>
            <person name="Anishchenko I.M."/>
            <person name="Voigt K."/>
            <person name="de Hoog G.S."/>
            <person name="Smith M.E."/>
            <person name="Heitman J."/>
            <person name="Vilgalys R."/>
            <person name="Stajich J.E."/>
        </authorList>
    </citation>
    <scope>NUCLEOTIDE SEQUENCE [LARGE SCALE GENOMIC DNA]</scope>
    <source>
        <strain evidence="3 4">LSU 92-RS-03</strain>
    </source>
</reference>
<dbReference type="AlphaFoldDB" id="A0A367JI75"/>
<dbReference type="Proteomes" id="UP000253551">
    <property type="component" value="Unassembled WGS sequence"/>
</dbReference>
<sequence length="303" mass="35381">MQKGNPIKNVSATSAIDLKAELAQHLDQFEKTRSSQGKQVTARRPDKKPTVWSRQNKGIQDRSKNDTLALPAVETDVLVRSREQLEKKARYYEAMQAGEIEFDEEDEEKMPLIDFDKKYMQERELEKEHTKNKKRRTDSQEDSDPWVEIEDEFGRTRIVRQSQVGSTMNPEKEEEEKREKLRPLLDYEKADRSNLNHYEADREIRTKGVGFYQFSKDEQERQAQMDKLNKLRQETEQARQSTVSAANKRKQMMTQNAAKIRARKAALQAKKHPLTPDKVPTVQPTVDEASVTDFLQSIRKELE</sequence>
<dbReference type="EMBL" id="PJQM01003309">
    <property type="protein sequence ID" value="RCH89585.1"/>
    <property type="molecule type" value="Genomic_DNA"/>
</dbReference>
<evidence type="ECO:0000256" key="2">
    <source>
        <dbReference type="SAM" id="MobiDB-lite"/>
    </source>
</evidence>
<dbReference type="STRING" id="4846.A0A367JI75"/>
<feature type="compositionally biased region" description="Basic and acidic residues" evidence="2">
    <location>
        <begin position="175"/>
        <end position="185"/>
    </location>
</feature>
<dbReference type="PANTHER" id="PTHR15885:SF1">
    <property type="entry name" value="COILED-COIL DOMAIN-CONTAINING PROTEIN 174"/>
    <property type="match status" value="1"/>
</dbReference>
<keyword evidence="1" id="KW-0175">Coiled coil</keyword>
<accession>A0A367JI75</accession>
<evidence type="ECO:0000313" key="3">
    <source>
        <dbReference type="EMBL" id="RCH89585.1"/>
    </source>
</evidence>
<evidence type="ECO:0000256" key="1">
    <source>
        <dbReference type="ARBA" id="ARBA00023054"/>
    </source>
</evidence>
<proteinExistence type="predicted"/>
<dbReference type="GO" id="GO:0005634">
    <property type="term" value="C:nucleus"/>
    <property type="evidence" value="ECO:0007669"/>
    <property type="project" value="TreeGrafter"/>
</dbReference>
<feature type="compositionally biased region" description="Polar residues" evidence="2">
    <location>
        <begin position="159"/>
        <end position="169"/>
    </location>
</feature>
<organism evidence="3 4">
    <name type="scientific">Rhizopus stolonifer</name>
    <name type="common">Rhizopus nigricans</name>
    <dbReference type="NCBI Taxonomy" id="4846"/>
    <lineage>
        <taxon>Eukaryota</taxon>
        <taxon>Fungi</taxon>
        <taxon>Fungi incertae sedis</taxon>
        <taxon>Mucoromycota</taxon>
        <taxon>Mucoromycotina</taxon>
        <taxon>Mucoromycetes</taxon>
        <taxon>Mucorales</taxon>
        <taxon>Mucorineae</taxon>
        <taxon>Rhizopodaceae</taxon>
        <taxon>Rhizopus</taxon>
    </lineage>
</organism>
<dbReference type="Pfam" id="PF13300">
    <property type="entry name" value="DUF4078"/>
    <property type="match status" value="1"/>
</dbReference>